<sequence>MSFSIVFAALATLAFAAPGPSTEGEGLERRQRSCTINGPGKLRRPLTNNSTGLQLWKLPRPRESLHVSWLFFTDLSRQKKQKKNPPVARPAQRAAAVSQLLPLFA</sequence>
<feature type="signal peptide" evidence="2">
    <location>
        <begin position="1"/>
        <end position="16"/>
    </location>
</feature>
<proteinExistence type="predicted"/>
<protein>
    <submittedName>
        <fullName evidence="3">Uncharacterized protein</fullName>
    </submittedName>
</protein>
<dbReference type="Proteomes" id="UP000326340">
    <property type="component" value="Unassembled WGS sequence"/>
</dbReference>
<accession>A0A5Q4BTG8</accession>
<feature type="region of interest" description="Disordered" evidence="1">
    <location>
        <begin position="19"/>
        <end position="48"/>
    </location>
</feature>
<dbReference type="AlphaFoldDB" id="A0A5Q4BTG8"/>
<name>A0A5Q4BTG8_9PEZI</name>
<reference evidence="3 4" key="1">
    <citation type="journal article" date="2019" name="Sci. Rep.">
        <title>Colletotrichum shisoi sp. nov., an anthracnose pathogen of Perilla frutescens in Japan: molecular phylogenetic, morphological and genomic evidence.</title>
        <authorList>
            <person name="Gan P."/>
            <person name="Tsushima A."/>
            <person name="Hiroyama R."/>
            <person name="Narusaka M."/>
            <person name="Takano Y."/>
            <person name="Narusaka Y."/>
            <person name="Kawaradani M."/>
            <person name="Damm U."/>
            <person name="Shirasu K."/>
        </authorList>
    </citation>
    <scope>NUCLEOTIDE SEQUENCE [LARGE SCALE GENOMIC DNA]</scope>
    <source>
        <strain evidence="3 4">PG-2018a</strain>
    </source>
</reference>
<gene>
    <name evidence="3" type="ORF">CSHISOI_05833</name>
</gene>
<dbReference type="EMBL" id="PUHP01000490">
    <property type="protein sequence ID" value="TQN69654.1"/>
    <property type="molecule type" value="Genomic_DNA"/>
</dbReference>
<evidence type="ECO:0000313" key="4">
    <source>
        <dbReference type="Proteomes" id="UP000326340"/>
    </source>
</evidence>
<keyword evidence="4" id="KW-1185">Reference proteome</keyword>
<evidence type="ECO:0000256" key="2">
    <source>
        <dbReference type="SAM" id="SignalP"/>
    </source>
</evidence>
<evidence type="ECO:0000313" key="3">
    <source>
        <dbReference type="EMBL" id="TQN69654.1"/>
    </source>
</evidence>
<feature type="chain" id="PRO_5024859388" evidence="2">
    <location>
        <begin position="17"/>
        <end position="105"/>
    </location>
</feature>
<comment type="caution">
    <text evidence="3">The sequence shown here is derived from an EMBL/GenBank/DDBJ whole genome shotgun (WGS) entry which is preliminary data.</text>
</comment>
<evidence type="ECO:0000256" key="1">
    <source>
        <dbReference type="SAM" id="MobiDB-lite"/>
    </source>
</evidence>
<dbReference type="OrthoDB" id="10523751at2759"/>
<keyword evidence="2" id="KW-0732">Signal</keyword>
<organism evidence="3 4">
    <name type="scientific">Colletotrichum shisoi</name>
    <dbReference type="NCBI Taxonomy" id="2078593"/>
    <lineage>
        <taxon>Eukaryota</taxon>
        <taxon>Fungi</taxon>
        <taxon>Dikarya</taxon>
        <taxon>Ascomycota</taxon>
        <taxon>Pezizomycotina</taxon>
        <taxon>Sordariomycetes</taxon>
        <taxon>Hypocreomycetidae</taxon>
        <taxon>Glomerellales</taxon>
        <taxon>Glomerellaceae</taxon>
        <taxon>Colletotrichum</taxon>
        <taxon>Colletotrichum destructivum species complex</taxon>
    </lineage>
</organism>